<keyword evidence="2" id="KW-1185">Reference proteome</keyword>
<dbReference type="RefSeq" id="WP_135263379.1">
    <property type="nucleotide sequence ID" value="NZ_SMLM01000001.1"/>
</dbReference>
<comment type="caution">
    <text evidence="1">The sequence shown here is derived from an EMBL/GenBank/DDBJ whole genome shotgun (WGS) entry which is preliminary data.</text>
</comment>
<evidence type="ECO:0000313" key="1">
    <source>
        <dbReference type="EMBL" id="TFZ07298.1"/>
    </source>
</evidence>
<sequence length="124" mass="12939">MSTRLSSPVAAAMLLAGVAVLDAVQGLGSRWPEPQSRTGTTAAQRVPLSTGARLALARCREQVANIHDVHWAAACANPADGAARDDSPDCTLPDLIASKLNRERSLAEQQCLAEAARIAEAPAQ</sequence>
<protein>
    <submittedName>
        <fullName evidence="1">Uncharacterized protein</fullName>
    </submittedName>
</protein>
<name>A0A4Z0CA59_9BURK</name>
<reference evidence="1 2" key="1">
    <citation type="submission" date="2019-03" db="EMBL/GenBank/DDBJ databases">
        <title>Ramlibacter henchirensis DSM 14656, whole genome shotgun sequence.</title>
        <authorList>
            <person name="Zhang X."/>
            <person name="Feng G."/>
            <person name="Zhu H."/>
        </authorList>
    </citation>
    <scope>NUCLEOTIDE SEQUENCE [LARGE SCALE GENOMIC DNA]</scope>
    <source>
        <strain evidence="1 2">DSM 14656</strain>
    </source>
</reference>
<evidence type="ECO:0000313" key="2">
    <source>
        <dbReference type="Proteomes" id="UP000298180"/>
    </source>
</evidence>
<proteinExistence type="predicted"/>
<dbReference type="Proteomes" id="UP000298180">
    <property type="component" value="Unassembled WGS sequence"/>
</dbReference>
<dbReference type="EMBL" id="SMLM01000001">
    <property type="protein sequence ID" value="TFZ07298.1"/>
    <property type="molecule type" value="Genomic_DNA"/>
</dbReference>
<organism evidence="1 2">
    <name type="scientific">Ramlibacter henchirensis</name>
    <dbReference type="NCBI Taxonomy" id="204072"/>
    <lineage>
        <taxon>Bacteria</taxon>
        <taxon>Pseudomonadati</taxon>
        <taxon>Pseudomonadota</taxon>
        <taxon>Betaproteobacteria</taxon>
        <taxon>Burkholderiales</taxon>
        <taxon>Comamonadaceae</taxon>
        <taxon>Ramlibacter</taxon>
    </lineage>
</organism>
<gene>
    <name evidence="1" type="ORF">EZ313_12060</name>
</gene>
<dbReference type="AlphaFoldDB" id="A0A4Z0CA59"/>
<accession>A0A4Z0CA59</accession>